<feature type="region of interest" description="Disordered" evidence="1">
    <location>
        <begin position="99"/>
        <end position="162"/>
    </location>
</feature>
<reference evidence="2" key="1">
    <citation type="submission" date="2020-11" db="EMBL/GenBank/DDBJ databases">
        <authorList>
            <consortium name="DOE Joint Genome Institute"/>
            <person name="Ahrendt S."/>
            <person name="Riley R."/>
            <person name="Andreopoulos W."/>
            <person name="Labutti K."/>
            <person name="Pangilinan J."/>
            <person name="Ruiz-Duenas F.J."/>
            <person name="Barrasa J.M."/>
            <person name="Sanchez-Garcia M."/>
            <person name="Camarero S."/>
            <person name="Miyauchi S."/>
            <person name="Serrano A."/>
            <person name="Linde D."/>
            <person name="Babiker R."/>
            <person name="Drula E."/>
            <person name="Ayuso-Fernandez I."/>
            <person name="Pacheco R."/>
            <person name="Padilla G."/>
            <person name="Ferreira P."/>
            <person name="Barriuso J."/>
            <person name="Kellner H."/>
            <person name="Castanera R."/>
            <person name="Alfaro M."/>
            <person name="Ramirez L."/>
            <person name="Pisabarro A.G."/>
            <person name="Kuo A."/>
            <person name="Tritt A."/>
            <person name="Lipzen A."/>
            <person name="He G."/>
            <person name="Yan M."/>
            <person name="Ng V."/>
            <person name="Cullen D."/>
            <person name="Martin F."/>
            <person name="Rosso M.-N."/>
            <person name="Henrissat B."/>
            <person name="Hibbett D."/>
            <person name="Martinez A.T."/>
            <person name="Grigoriev I.V."/>
        </authorList>
    </citation>
    <scope>NUCLEOTIDE SEQUENCE</scope>
    <source>
        <strain evidence="2">AH 40177</strain>
    </source>
</reference>
<evidence type="ECO:0000256" key="1">
    <source>
        <dbReference type="SAM" id="MobiDB-lite"/>
    </source>
</evidence>
<proteinExistence type="predicted"/>
<comment type="caution">
    <text evidence="2">The sequence shown here is derived from an EMBL/GenBank/DDBJ whole genome shotgun (WGS) entry which is preliminary data.</text>
</comment>
<keyword evidence="3" id="KW-1185">Reference proteome</keyword>
<dbReference type="Proteomes" id="UP000772434">
    <property type="component" value="Unassembled WGS sequence"/>
</dbReference>
<feature type="region of interest" description="Disordered" evidence="1">
    <location>
        <begin position="26"/>
        <end position="85"/>
    </location>
</feature>
<feature type="compositionally biased region" description="Polar residues" evidence="1">
    <location>
        <begin position="74"/>
        <end position="85"/>
    </location>
</feature>
<name>A0A9P5U9B7_9AGAR</name>
<accession>A0A9P5U9B7</accession>
<protein>
    <submittedName>
        <fullName evidence="2">Uncharacterized protein</fullName>
    </submittedName>
</protein>
<dbReference type="AlphaFoldDB" id="A0A9P5U9B7"/>
<dbReference type="EMBL" id="JADNRY010000029">
    <property type="protein sequence ID" value="KAF9071850.1"/>
    <property type="molecule type" value="Genomic_DNA"/>
</dbReference>
<feature type="compositionally biased region" description="Basic and acidic residues" evidence="1">
    <location>
        <begin position="58"/>
        <end position="68"/>
    </location>
</feature>
<gene>
    <name evidence="2" type="ORF">BDP27DRAFT_1321481</name>
</gene>
<organism evidence="2 3">
    <name type="scientific">Rhodocollybia butyracea</name>
    <dbReference type="NCBI Taxonomy" id="206335"/>
    <lineage>
        <taxon>Eukaryota</taxon>
        <taxon>Fungi</taxon>
        <taxon>Dikarya</taxon>
        <taxon>Basidiomycota</taxon>
        <taxon>Agaricomycotina</taxon>
        <taxon>Agaricomycetes</taxon>
        <taxon>Agaricomycetidae</taxon>
        <taxon>Agaricales</taxon>
        <taxon>Marasmiineae</taxon>
        <taxon>Omphalotaceae</taxon>
        <taxon>Rhodocollybia</taxon>
    </lineage>
</organism>
<evidence type="ECO:0000313" key="2">
    <source>
        <dbReference type="EMBL" id="KAF9071850.1"/>
    </source>
</evidence>
<evidence type="ECO:0000313" key="3">
    <source>
        <dbReference type="Proteomes" id="UP000772434"/>
    </source>
</evidence>
<sequence>MNPASTWPLITSRFALATRSLTNVDINASGDARDESGSGPPTRPATPNDGVSIAPDAGDTKNLADRSPHRSGTPEESSTVQFSCSSQCKYGQLGIEHESLDDIGLVDVDEPEATPEGEREEEETQTNSDEDTDVDDGTETEVPSDNESDDGDMEEVTINPNHSPFPSLSSFAFGTMRWSDSYANRVIMTIDTNYRSQDELVDGIKTSLVSPDGTEAPYVTKMVEAVQKSDISSCATGTRLEFVFDSPSRPPRNRHLGTLAQVSGRGLNQDEDKENLAVIQDRVRKSKRMKREETLPVMQDGRYSHGVPKLNVHRSV</sequence>
<feature type="compositionally biased region" description="Acidic residues" evidence="1">
    <location>
        <begin position="107"/>
        <end position="155"/>
    </location>
</feature>